<reference evidence="1" key="1">
    <citation type="submission" date="2022-08" db="EMBL/GenBank/DDBJ databases">
        <title>Genome sequencing of Pelomonas sp. UHG3.</title>
        <authorList>
            <person name="So Y."/>
        </authorList>
    </citation>
    <scope>NUCLEOTIDE SEQUENCE</scope>
    <source>
        <strain evidence="1">UHG3</strain>
    </source>
</reference>
<evidence type="ECO:0000313" key="1">
    <source>
        <dbReference type="EMBL" id="MCY4746703.1"/>
    </source>
</evidence>
<proteinExistence type="predicted"/>
<dbReference type="EMBL" id="JAPPUY010000004">
    <property type="protein sequence ID" value="MCY4746703.1"/>
    <property type="molecule type" value="Genomic_DNA"/>
</dbReference>
<accession>A0ACC6CE34</accession>
<comment type="caution">
    <text evidence="1">The sequence shown here is derived from an EMBL/GenBank/DDBJ whole genome shotgun (WGS) entry which is preliminary data.</text>
</comment>
<organism evidence="1 2">
    <name type="scientific">Roseateles hydrophilus</name>
    <dbReference type="NCBI Taxonomy" id="2975054"/>
    <lineage>
        <taxon>Bacteria</taxon>
        <taxon>Pseudomonadati</taxon>
        <taxon>Pseudomonadota</taxon>
        <taxon>Betaproteobacteria</taxon>
        <taxon>Burkholderiales</taxon>
        <taxon>Sphaerotilaceae</taxon>
        <taxon>Roseateles</taxon>
    </lineage>
</organism>
<evidence type="ECO:0000313" key="2">
    <source>
        <dbReference type="Proteomes" id="UP001076464"/>
    </source>
</evidence>
<protein>
    <submittedName>
        <fullName evidence="1">Uncharacterized protein</fullName>
    </submittedName>
</protein>
<sequence length="349" mass="38854">MSILIVSESSDIHANVVQHALTTHGISTTRLASDRLPREQTLSHLFIDGDELSRVNGQEASNFETVWLRRRGQPKNFEDCLDSVDEQISKQEVGEFWKHCQFALAPGARQINRLSAKLRAQSKIYQLRVAQHVGLKIPKTIISNDAAEVIRFAQQLGTLAFKSFSPVHWDAPSGKINTSTNALFTTKVSCAQVMDHSASISRAPAIFQELVPAAREYRVTVFGNQCITATVESTHQYSSLSDWRAGPHSSLKVTPSDIPEALKILLFKFMDVAELGFGTFDILETGDREYVFLEVNEAGQFLWIEDRNPDIQILKPFCDYLVGNSAWSGPLALAEVAKTVRPSRTSQHA</sequence>
<keyword evidence="2" id="KW-1185">Reference proteome</keyword>
<gene>
    <name evidence="1" type="ORF">NYO99_17130</name>
</gene>
<name>A0ACC6CE34_9BURK</name>
<dbReference type="Proteomes" id="UP001076464">
    <property type="component" value="Unassembled WGS sequence"/>
</dbReference>